<proteinExistence type="predicted"/>
<dbReference type="PANTHER" id="PTHR42977">
    <property type="entry name" value="HYDROLASE-RELATED"/>
    <property type="match status" value="1"/>
</dbReference>
<dbReference type="EMBL" id="JJOA01000020">
    <property type="protein sequence ID" value="KEA57330.1"/>
    <property type="molecule type" value="Genomic_DNA"/>
</dbReference>
<dbReference type="Pfam" id="PF00561">
    <property type="entry name" value="Abhydrolase_1"/>
    <property type="match status" value="1"/>
</dbReference>
<dbReference type="PRINTS" id="PR00412">
    <property type="entry name" value="EPOXHYDRLASE"/>
</dbReference>
<dbReference type="InterPro" id="IPR029032">
    <property type="entry name" value="AhpD-like"/>
</dbReference>
<dbReference type="AlphaFoldDB" id="A0A071M9S5"/>
<dbReference type="SUPFAM" id="SSF69118">
    <property type="entry name" value="AhpD-like"/>
    <property type="match status" value="1"/>
</dbReference>
<dbReference type="Gene3D" id="3.40.50.1820">
    <property type="entry name" value="alpha/beta hydrolase"/>
    <property type="match status" value="1"/>
</dbReference>
<evidence type="ECO:0000313" key="2">
    <source>
        <dbReference type="EMBL" id="KEA57330.1"/>
    </source>
</evidence>
<evidence type="ECO:0000259" key="1">
    <source>
        <dbReference type="Pfam" id="PF00561"/>
    </source>
</evidence>
<dbReference type="OrthoDB" id="9802676at2"/>
<sequence>MSTRVTYQTASVADRRTGSALNLFYREAGQKDAPAVLLLHGFPTSSHQYRGLIERLADKYRVIAPDLPGFGFSDAPEAKAFGYTFDHLAEVIERFTDTLGLTRYALYVFDYGAPVGFRLAASRPDRVSALVSQNGNAYEEGLSDGWNPMRAYWQNPSDANREQLRGFLTAGTTQFQYRHGEADTSHIAPESYTLDQHFLDRAGNDEIQLDLFADYKANVAAYPRFHEYFRTHRPPTLAVWGKNDPFFLPAGAEAFKRDIPDAEVHFVDGGHFPLESHLDEVAGIIRAFFARTLDVAQGQALFGGLDDVSASAEAQPLFDAMRGVFGFVPNLGHALAVEPPVLSAYLQWLHALGATSLDAVAQQVAMAAASRVNAADYGVAVHATLAGKLGAAADVVDALRTGSALADPKLEAVRQFATAIASKRTQVSDSDVNALKAAGFDRRAAVAIAMAVAGKTLVNTVAHLSKIEIDAGFLPDPAA</sequence>
<dbReference type="InterPro" id="IPR051340">
    <property type="entry name" value="Haloalkane_dehalogenase"/>
</dbReference>
<keyword evidence="2" id="KW-0378">Hydrolase</keyword>
<organism evidence="2">
    <name type="scientific">Burkholderia cenocepacia</name>
    <dbReference type="NCBI Taxonomy" id="95486"/>
    <lineage>
        <taxon>Bacteria</taxon>
        <taxon>Pseudomonadati</taxon>
        <taxon>Pseudomonadota</taxon>
        <taxon>Betaproteobacteria</taxon>
        <taxon>Burkholderiales</taxon>
        <taxon>Burkholderiaceae</taxon>
        <taxon>Burkholderia</taxon>
        <taxon>Burkholderia cepacia complex</taxon>
    </lineage>
</organism>
<gene>
    <name evidence="2" type="ORF">DT99_23205</name>
</gene>
<protein>
    <submittedName>
        <fullName evidence="2">Alpha/beta hydrolase</fullName>
    </submittedName>
</protein>
<dbReference type="PANTHER" id="PTHR42977:SF1">
    <property type="entry name" value="BLR6576 PROTEIN"/>
    <property type="match status" value="1"/>
</dbReference>
<dbReference type="SUPFAM" id="SSF53474">
    <property type="entry name" value="alpha/beta-Hydrolases"/>
    <property type="match status" value="1"/>
</dbReference>
<dbReference type="InterPro" id="IPR000073">
    <property type="entry name" value="AB_hydrolase_1"/>
</dbReference>
<dbReference type="Gene3D" id="1.20.1290.10">
    <property type="entry name" value="AhpD-like"/>
    <property type="match status" value="1"/>
</dbReference>
<dbReference type="GO" id="GO:0004301">
    <property type="term" value="F:epoxide hydrolase activity"/>
    <property type="evidence" value="ECO:0007669"/>
    <property type="project" value="TreeGrafter"/>
</dbReference>
<dbReference type="InterPro" id="IPR000639">
    <property type="entry name" value="Epox_hydrolase-like"/>
</dbReference>
<comment type="caution">
    <text evidence="2">The sequence shown here is derived from an EMBL/GenBank/DDBJ whole genome shotgun (WGS) entry which is preliminary data.</text>
</comment>
<accession>A0A071M9S5</accession>
<dbReference type="PRINTS" id="PR00111">
    <property type="entry name" value="ABHYDROLASE"/>
</dbReference>
<dbReference type="InterPro" id="IPR029058">
    <property type="entry name" value="AB_hydrolase_fold"/>
</dbReference>
<dbReference type="FunFam" id="3.40.50.1820:FF:000173">
    <property type="entry name" value="Alpha/beta hydrolase"/>
    <property type="match status" value="1"/>
</dbReference>
<name>A0A071M9S5_9BURK</name>
<reference evidence="2" key="1">
    <citation type="submission" date="2014-04" db="EMBL/GenBank/DDBJ databases">
        <title>In planta biocontrol of soil-borne Fusarium wilt of banana through a plant endophytic bacterium, Burkholderia cenocepacia 869T2.</title>
        <authorList>
            <person name="Ho Y.-N."/>
            <person name="Chiang H.-M."/>
            <person name="Chao C.-P."/>
            <person name="Su C.-C."/>
            <person name="Hsu H.-F."/>
            <person name="Guo C.-T."/>
            <person name="Hsieh J.-L."/>
            <person name="Huang C.-C."/>
        </authorList>
    </citation>
    <scope>NUCLEOTIDE SEQUENCE [LARGE SCALE GENOMIC DNA]</scope>
    <source>
        <strain evidence="2">869T2</strain>
    </source>
</reference>
<feature type="domain" description="AB hydrolase-1" evidence="1">
    <location>
        <begin position="34"/>
        <end position="277"/>
    </location>
</feature>